<dbReference type="OrthoDB" id="113290at2"/>
<sequence length="276" mass="31863">MVKVAITSDNHFDVNQLDSGELLKQQAMVLADRHVDYYLIAGDTFNDFEKTVAYVDALQKELGTVTKVFFLAGNHDMAKGVSYEELETPINAHYLHNRYVDLPGTDWRIIGNNGWYDYTFAEQLFDQLSEADFATWKRAYWYDGVIKQPMSDPEREDIVLAQTATQLLAANTAGKRILYVTHFVPRADYIRITDDNRFRNMANALLGSRRLGDVLSKGGVTYAQFGHLHIKPAPRLLDGVTYFNQSVGYFTHRITEWEHHDFMDEWINRLRILDLQ</sequence>
<gene>
    <name evidence="3" type="ORF">IV55_GL000612</name>
    <name evidence="2" type="ORF">LSI01_14070</name>
</gene>
<dbReference type="STRING" id="348151.IV55_GL000612"/>
<feature type="domain" description="Calcineurin-like phosphoesterase" evidence="1">
    <location>
        <begin position="3"/>
        <end position="230"/>
    </location>
</feature>
<dbReference type="InterPro" id="IPR022302">
    <property type="entry name" value="Phosphoesterase_putative"/>
</dbReference>
<reference evidence="2 5" key="2">
    <citation type="submission" date="2019-07" db="EMBL/GenBank/DDBJ databases">
        <title>Whole genome shotgun sequence of Lactobacillus siliginis NBRC 101315.</title>
        <authorList>
            <person name="Hosoyama A."/>
            <person name="Uohara A."/>
            <person name="Ohji S."/>
            <person name="Ichikawa N."/>
        </authorList>
    </citation>
    <scope>NUCLEOTIDE SEQUENCE [LARGE SCALE GENOMIC DNA]</scope>
    <source>
        <strain evidence="2 5">NBRC 101315</strain>
    </source>
</reference>
<evidence type="ECO:0000313" key="4">
    <source>
        <dbReference type="Proteomes" id="UP000051139"/>
    </source>
</evidence>
<dbReference type="AlphaFoldDB" id="A0A0R2L660"/>
<dbReference type="InterPro" id="IPR029052">
    <property type="entry name" value="Metallo-depent_PP-like"/>
</dbReference>
<reference evidence="3 4" key="1">
    <citation type="journal article" date="2015" name="Genome Announc.">
        <title>Expanding the biotechnology potential of lactobacilli through comparative genomics of 213 strains and associated genera.</title>
        <authorList>
            <person name="Sun Z."/>
            <person name="Harris H.M."/>
            <person name="McCann A."/>
            <person name="Guo C."/>
            <person name="Argimon S."/>
            <person name="Zhang W."/>
            <person name="Yang X."/>
            <person name="Jeffery I.B."/>
            <person name="Cooney J.C."/>
            <person name="Kagawa T.F."/>
            <person name="Liu W."/>
            <person name="Song Y."/>
            <person name="Salvetti E."/>
            <person name="Wrobel A."/>
            <person name="Rasinkangas P."/>
            <person name="Parkhill J."/>
            <person name="Rea M.C."/>
            <person name="O'Sullivan O."/>
            <person name="Ritari J."/>
            <person name="Douillard F.P."/>
            <person name="Paul Ross R."/>
            <person name="Yang R."/>
            <person name="Briner A.E."/>
            <person name="Felis G.E."/>
            <person name="de Vos W.M."/>
            <person name="Barrangou R."/>
            <person name="Klaenhammer T.R."/>
            <person name="Caufield P.W."/>
            <person name="Cui Y."/>
            <person name="Zhang H."/>
            <person name="O'Toole P.W."/>
        </authorList>
    </citation>
    <scope>NUCLEOTIDE SEQUENCE [LARGE SCALE GENOMIC DNA]</scope>
    <source>
        <strain evidence="3 4">DSM 22696</strain>
    </source>
</reference>
<keyword evidence="4" id="KW-1185">Reference proteome</keyword>
<dbReference type="Proteomes" id="UP000051139">
    <property type="component" value="Unassembled WGS sequence"/>
</dbReference>
<dbReference type="RefSeq" id="WP_057811466.1">
    <property type="nucleotide sequence ID" value="NZ_BJUD01000031.1"/>
</dbReference>
<evidence type="ECO:0000259" key="1">
    <source>
        <dbReference type="Pfam" id="PF00149"/>
    </source>
</evidence>
<evidence type="ECO:0000313" key="3">
    <source>
        <dbReference type="EMBL" id="KRN94100.1"/>
    </source>
</evidence>
<dbReference type="InterPro" id="IPR004843">
    <property type="entry name" value="Calcineurin-like_PHP"/>
</dbReference>
<evidence type="ECO:0000313" key="2">
    <source>
        <dbReference type="EMBL" id="GEK29096.1"/>
    </source>
</evidence>
<dbReference type="NCBIfam" id="TIGR03729">
    <property type="entry name" value="acc_ester"/>
    <property type="match status" value="1"/>
</dbReference>
<organism evidence="3 4">
    <name type="scientific">Furfurilactobacillus siliginis</name>
    <dbReference type="NCBI Taxonomy" id="348151"/>
    <lineage>
        <taxon>Bacteria</taxon>
        <taxon>Bacillati</taxon>
        <taxon>Bacillota</taxon>
        <taxon>Bacilli</taxon>
        <taxon>Lactobacillales</taxon>
        <taxon>Lactobacillaceae</taxon>
        <taxon>Furfurilactobacillus</taxon>
    </lineage>
</organism>
<evidence type="ECO:0000313" key="5">
    <source>
        <dbReference type="Proteomes" id="UP000321429"/>
    </source>
</evidence>
<dbReference type="Gene3D" id="3.60.21.10">
    <property type="match status" value="1"/>
</dbReference>
<protein>
    <submittedName>
        <fullName evidence="2">Phosphoesterase</fullName>
    </submittedName>
</protein>
<dbReference type="CDD" id="cd00838">
    <property type="entry name" value="MPP_superfamily"/>
    <property type="match status" value="1"/>
</dbReference>
<proteinExistence type="predicted"/>
<dbReference type="PATRIC" id="fig|348151.3.peg.629"/>
<dbReference type="SUPFAM" id="SSF56300">
    <property type="entry name" value="Metallo-dependent phosphatases"/>
    <property type="match status" value="1"/>
</dbReference>
<dbReference type="EMBL" id="BJUD01000031">
    <property type="protein sequence ID" value="GEK29096.1"/>
    <property type="molecule type" value="Genomic_DNA"/>
</dbReference>
<dbReference type="EMBL" id="JQCB01000017">
    <property type="protein sequence ID" value="KRN94100.1"/>
    <property type="molecule type" value="Genomic_DNA"/>
</dbReference>
<dbReference type="Pfam" id="PF00149">
    <property type="entry name" value="Metallophos"/>
    <property type="match status" value="1"/>
</dbReference>
<dbReference type="Proteomes" id="UP000321429">
    <property type="component" value="Unassembled WGS sequence"/>
</dbReference>
<dbReference type="InterPro" id="IPR052963">
    <property type="entry name" value="Pantetheine_PDE"/>
</dbReference>
<dbReference type="PANTHER" id="PTHR36492:SF2">
    <property type="entry name" value="[ACYL-CARRIER-PROTEIN] PHOSPHODIESTERASE PPTH"/>
    <property type="match status" value="1"/>
</dbReference>
<name>A0A0R2L660_9LACO</name>
<dbReference type="GO" id="GO:0016787">
    <property type="term" value="F:hydrolase activity"/>
    <property type="evidence" value="ECO:0007669"/>
    <property type="project" value="InterPro"/>
</dbReference>
<comment type="caution">
    <text evidence="3">The sequence shown here is derived from an EMBL/GenBank/DDBJ whole genome shotgun (WGS) entry which is preliminary data.</text>
</comment>
<dbReference type="PANTHER" id="PTHR36492">
    <property type="match status" value="1"/>
</dbReference>
<accession>A0A0R2L660</accession>